<dbReference type="AlphaFoldDB" id="A0A1F5B1U4"/>
<accession>A0A1F5B1U4</accession>
<dbReference type="Proteomes" id="UP000176431">
    <property type="component" value="Unassembled WGS sequence"/>
</dbReference>
<gene>
    <name evidence="1" type="ORF">A2819_01475</name>
</gene>
<evidence type="ECO:0000313" key="2">
    <source>
        <dbReference type="Proteomes" id="UP000176431"/>
    </source>
</evidence>
<sequence length="80" mass="9452">MTCKEYENFFNLPMKEFDRRLDEYIEHEKSCLACSERKRKLDELASTAVIALVTNVPLDDIPSAERPQNYVYMNIEKLFS</sequence>
<proteinExistence type="predicted"/>
<dbReference type="EMBL" id="MEYK01000039">
    <property type="protein sequence ID" value="OGD24589.1"/>
    <property type="molecule type" value="Genomic_DNA"/>
</dbReference>
<protein>
    <submittedName>
        <fullName evidence="1">Uncharacterized protein</fullName>
    </submittedName>
</protein>
<comment type="caution">
    <text evidence="1">The sequence shown here is derived from an EMBL/GenBank/DDBJ whole genome shotgun (WGS) entry which is preliminary data.</text>
</comment>
<name>A0A1F5B1U4_9BACT</name>
<reference evidence="1 2" key="1">
    <citation type="journal article" date="2016" name="Nat. Commun.">
        <title>Thousands of microbial genomes shed light on interconnected biogeochemical processes in an aquifer system.</title>
        <authorList>
            <person name="Anantharaman K."/>
            <person name="Brown C.T."/>
            <person name="Hug L.A."/>
            <person name="Sharon I."/>
            <person name="Castelle C.J."/>
            <person name="Probst A.J."/>
            <person name="Thomas B.C."/>
            <person name="Singh A."/>
            <person name="Wilkins M.J."/>
            <person name="Karaoz U."/>
            <person name="Brodie E.L."/>
            <person name="Williams K.H."/>
            <person name="Hubbard S.S."/>
            <person name="Banfield J.F."/>
        </authorList>
    </citation>
    <scope>NUCLEOTIDE SEQUENCE [LARGE SCALE GENOMIC DNA]</scope>
</reference>
<evidence type="ECO:0000313" key="1">
    <source>
        <dbReference type="EMBL" id="OGD24589.1"/>
    </source>
</evidence>
<organism evidence="1 2">
    <name type="scientific">Candidatus Azambacteria bacterium RIFCSPHIGHO2_01_FULL_40_24</name>
    <dbReference type="NCBI Taxonomy" id="1797301"/>
    <lineage>
        <taxon>Bacteria</taxon>
        <taxon>Candidatus Azamiibacteriota</taxon>
    </lineage>
</organism>